<protein>
    <submittedName>
        <fullName evidence="1">Uncharacterized protein</fullName>
    </submittedName>
</protein>
<name>A0ACC2U5F1_9FUNG</name>
<accession>A0ACC2U5F1</accession>
<dbReference type="EMBL" id="QTSX02001448">
    <property type="protein sequence ID" value="KAJ9081996.1"/>
    <property type="molecule type" value="Genomic_DNA"/>
</dbReference>
<organism evidence="1 2">
    <name type="scientific">Entomophthora muscae</name>
    <dbReference type="NCBI Taxonomy" id="34485"/>
    <lineage>
        <taxon>Eukaryota</taxon>
        <taxon>Fungi</taxon>
        <taxon>Fungi incertae sedis</taxon>
        <taxon>Zoopagomycota</taxon>
        <taxon>Entomophthoromycotina</taxon>
        <taxon>Entomophthoromycetes</taxon>
        <taxon>Entomophthorales</taxon>
        <taxon>Entomophthoraceae</taxon>
        <taxon>Entomophthora</taxon>
    </lineage>
</organism>
<dbReference type="Proteomes" id="UP001165960">
    <property type="component" value="Unassembled WGS sequence"/>
</dbReference>
<proteinExistence type="predicted"/>
<evidence type="ECO:0000313" key="2">
    <source>
        <dbReference type="Proteomes" id="UP001165960"/>
    </source>
</evidence>
<comment type="caution">
    <text evidence="1">The sequence shown here is derived from an EMBL/GenBank/DDBJ whole genome shotgun (WGS) entry which is preliminary data.</text>
</comment>
<reference evidence="1" key="1">
    <citation type="submission" date="2022-04" db="EMBL/GenBank/DDBJ databases">
        <title>Genome of the entomopathogenic fungus Entomophthora muscae.</title>
        <authorList>
            <person name="Elya C."/>
            <person name="Lovett B.R."/>
            <person name="Lee E."/>
            <person name="Macias A.M."/>
            <person name="Hajek A.E."/>
            <person name="De Bivort B.L."/>
            <person name="Kasson M.T."/>
            <person name="De Fine Licht H.H."/>
            <person name="Stajich J.E."/>
        </authorList>
    </citation>
    <scope>NUCLEOTIDE SEQUENCE</scope>
    <source>
        <strain evidence="1">Berkeley</strain>
    </source>
</reference>
<keyword evidence="2" id="KW-1185">Reference proteome</keyword>
<evidence type="ECO:0000313" key="1">
    <source>
        <dbReference type="EMBL" id="KAJ9081996.1"/>
    </source>
</evidence>
<sequence>MRNTKTHIDCNSATLTIQQEEVHHYLYLSGIVRIVNYFPLENRAQGWDLNPDPEFLRATGPKDQGATCLRFPEVKPLQDEANNDGPNGEASQTKGISAPNGGLIKALNGGNKISTISFMSLKSTLVANQETSLGEGTGPRPNPMTTTLEQDNQVANSRSLTNERIPSLSAICRL</sequence>
<gene>
    <name evidence="1" type="ORF">DSO57_1008953</name>
</gene>